<comment type="caution">
    <text evidence="1">The sequence shown here is derived from an EMBL/GenBank/DDBJ whole genome shotgun (WGS) entry which is preliminary data.</text>
</comment>
<evidence type="ECO:0000313" key="2">
    <source>
        <dbReference type="Proteomes" id="UP001175211"/>
    </source>
</evidence>
<dbReference type="Proteomes" id="UP001175211">
    <property type="component" value="Unassembled WGS sequence"/>
</dbReference>
<accession>A0AA39JCG0</accession>
<proteinExistence type="predicted"/>
<dbReference type="GeneID" id="85353892"/>
<protein>
    <submittedName>
        <fullName evidence="1">Uncharacterized protein</fullName>
    </submittedName>
</protein>
<name>A0AA39JCG0_ARMTA</name>
<dbReference type="RefSeq" id="XP_060323497.1">
    <property type="nucleotide sequence ID" value="XM_060470344.1"/>
</dbReference>
<gene>
    <name evidence="1" type="ORF">EV420DRAFT_1486070</name>
</gene>
<dbReference type="AlphaFoldDB" id="A0AA39JCG0"/>
<dbReference type="EMBL" id="JAUEPS010000079">
    <property type="protein sequence ID" value="KAK0440048.1"/>
    <property type="molecule type" value="Genomic_DNA"/>
</dbReference>
<organism evidence="1 2">
    <name type="scientific">Armillaria tabescens</name>
    <name type="common">Ringless honey mushroom</name>
    <name type="synonym">Agaricus tabescens</name>
    <dbReference type="NCBI Taxonomy" id="1929756"/>
    <lineage>
        <taxon>Eukaryota</taxon>
        <taxon>Fungi</taxon>
        <taxon>Dikarya</taxon>
        <taxon>Basidiomycota</taxon>
        <taxon>Agaricomycotina</taxon>
        <taxon>Agaricomycetes</taxon>
        <taxon>Agaricomycetidae</taxon>
        <taxon>Agaricales</taxon>
        <taxon>Marasmiineae</taxon>
        <taxon>Physalacriaceae</taxon>
        <taxon>Desarmillaria</taxon>
    </lineage>
</organism>
<evidence type="ECO:0000313" key="1">
    <source>
        <dbReference type="EMBL" id="KAK0440048.1"/>
    </source>
</evidence>
<sequence>MPISCATLQRWTNDLNPGNWRDFSLRCAVVYAYGVMTSAIEPIGEVISPLSTDPISPGDYGWILSNGACAFLGIVHLGIMYSFKEMQHHIIESRNQYAKYSDPRTMVRYSLRLLSKIMLKKFQFDVPSTIKDQVRQRDQDCCLVTSNQSLGKTAVTWIVPPYYHRTVFPPTSLTEKSGLDREDLEVPSNAILLHQDLIPYFQDNAFSVDIDDKYRIILFREIGVARHLLPTHMAPHGVLDPQFEIVNLLDGDIREDYSVGTICNMMSELGVEGEDGDEMVPLSDPRRHTVLGQAIWEEVMRGRMAEAE</sequence>
<keyword evidence="2" id="KW-1185">Reference proteome</keyword>
<reference evidence="1" key="1">
    <citation type="submission" date="2023-06" db="EMBL/GenBank/DDBJ databases">
        <authorList>
            <consortium name="Lawrence Berkeley National Laboratory"/>
            <person name="Ahrendt S."/>
            <person name="Sahu N."/>
            <person name="Indic B."/>
            <person name="Wong-Bajracharya J."/>
            <person name="Merenyi Z."/>
            <person name="Ke H.-M."/>
            <person name="Monk M."/>
            <person name="Kocsube S."/>
            <person name="Drula E."/>
            <person name="Lipzen A."/>
            <person name="Balint B."/>
            <person name="Henrissat B."/>
            <person name="Andreopoulos B."/>
            <person name="Martin F.M."/>
            <person name="Harder C.B."/>
            <person name="Rigling D."/>
            <person name="Ford K.L."/>
            <person name="Foster G.D."/>
            <person name="Pangilinan J."/>
            <person name="Papanicolaou A."/>
            <person name="Barry K."/>
            <person name="LaButti K."/>
            <person name="Viragh M."/>
            <person name="Koriabine M."/>
            <person name="Yan M."/>
            <person name="Riley R."/>
            <person name="Champramary S."/>
            <person name="Plett K.L."/>
            <person name="Tsai I.J."/>
            <person name="Slot J."/>
            <person name="Sipos G."/>
            <person name="Plett J."/>
            <person name="Nagy L.G."/>
            <person name="Grigoriev I.V."/>
        </authorList>
    </citation>
    <scope>NUCLEOTIDE SEQUENCE</scope>
    <source>
        <strain evidence="1">CCBAS 213</strain>
    </source>
</reference>